<organism evidence="2 3">
    <name type="scientific">Haloterrigena gelatinilytica</name>
    <dbReference type="NCBI Taxonomy" id="2741724"/>
    <lineage>
        <taxon>Archaea</taxon>
        <taxon>Methanobacteriati</taxon>
        <taxon>Methanobacteriota</taxon>
        <taxon>Stenosarchaea group</taxon>
        <taxon>Halobacteria</taxon>
        <taxon>Halobacteriales</taxon>
        <taxon>Natrialbaceae</taxon>
        <taxon>Haloterrigena</taxon>
    </lineage>
</organism>
<dbReference type="RefSeq" id="WP_174682448.1">
    <property type="nucleotide sequence ID" value="NZ_JABUQZ010000001.1"/>
</dbReference>
<reference evidence="2 3" key="1">
    <citation type="submission" date="2020-06" db="EMBL/GenBank/DDBJ databases">
        <title>Haloterrigena sp. nov., an extremely halophilic archaeon isolated from a saline sediment.</title>
        <authorList>
            <person name="Liu B.-B."/>
        </authorList>
    </citation>
    <scope>NUCLEOTIDE SEQUENCE [LARGE SCALE GENOMIC DNA]</scope>
    <source>
        <strain evidence="2 3">SYSU A558-1</strain>
    </source>
</reference>
<dbReference type="EMBL" id="JABUQZ010000001">
    <property type="protein sequence ID" value="NUC74737.1"/>
    <property type="molecule type" value="Genomic_DNA"/>
</dbReference>
<protein>
    <submittedName>
        <fullName evidence="2">Restriction endonuclease</fullName>
    </submittedName>
</protein>
<dbReference type="InterPro" id="IPR007560">
    <property type="entry name" value="Restrct_endonuc_IV_Mrr"/>
</dbReference>
<sequence length="281" mass="32076">MSSEEGELSDLDWRSYQKLVAGLHADEETRVETEYDYPIPGSGTKEIDVVVWDQSDHYEYTVLIECKFHDSPLSQSVVDSVNGYFQPSDADKAVIVSKSGFQSGAIERAEGTGVELLTLRQLIPDTDLPVDVLRYVHNNLEITNRHLEVLDMDVEGLDDDEDTEREEVPVVFNQTNSQLYTTDREPRGETLLERRNELEQSMEVGEHTEEFDDVALLINGTFFQLHSMEYRVTESTGTMEFTVDLLEDVDLLYRDELTGDEEYRSLSDALEAFQEHVEADS</sequence>
<gene>
    <name evidence="2" type="ORF">HTZ84_20970</name>
</gene>
<accession>A0ABX2LEQ7</accession>
<keyword evidence="3" id="KW-1185">Reference proteome</keyword>
<keyword evidence="2" id="KW-0255">Endonuclease</keyword>
<dbReference type="InterPro" id="IPR011856">
    <property type="entry name" value="tRNA_endonuc-like_dom_sf"/>
</dbReference>
<keyword evidence="2" id="KW-0378">Hydrolase</keyword>
<evidence type="ECO:0000313" key="3">
    <source>
        <dbReference type="Proteomes" id="UP001016761"/>
    </source>
</evidence>
<feature type="domain" description="Restriction endonuclease type IV Mrr" evidence="1">
    <location>
        <begin position="9"/>
        <end position="123"/>
    </location>
</feature>
<dbReference type="InterPro" id="IPR011335">
    <property type="entry name" value="Restrct_endonuc-II-like"/>
</dbReference>
<evidence type="ECO:0000259" key="1">
    <source>
        <dbReference type="Pfam" id="PF04471"/>
    </source>
</evidence>
<dbReference type="Proteomes" id="UP001016761">
    <property type="component" value="Unassembled WGS sequence"/>
</dbReference>
<dbReference type="GO" id="GO:0004519">
    <property type="term" value="F:endonuclease activity"/>
    <property type="evidence" value="ECO:0007669"/>
    <property type="project" value="UniProtKB-KW"/>
</dbReference>
<comment type="caution">
    <text evidence="2">The sequence shown here is derived from an EMBL/GenBank/DDBJ whole genome shotgun (WGS) entry which is preliminary data.</text>
</comment>
<dbReference type="SUPFAM" id="SSF52980">
    <property type="entry name" value="Restriction endonuclease-like"/>
    <property type="match status" value="1"/>
</dbReference>
<dbReference type="Pfam" id="PF04471">
    <property type="entry name" value="Mrr_cat"/>
    <property type="match status" value="1"/>
</dbReference>
<evidence type="ECO:0000313" key="2">
    <source>
        <dbReference type="EMBL" id="NUC74737.1"/>
    </source>
</evidence>
<dbReference type="Gene3D" id="3.40.1350.10">
    <property type="match status" value="1"/>
</dbReference>
<proteinExistence type="predicted"/>
<name>A0ABX2LEQ7_9EURY</name>
<keyword evidence="2" id="KW-0540">Nuclease</keyword>